<dbReference type="GO" id="GO:0008408">
    <property type="term" value="F:3'-5' exonuclease activity"/>
    <property type="evidence" value="ECO:0007669"/>
    <property type="project" value="InterPro"/>
</dbReference>
<dbReference type="OrthoDB" id="1920326at2759"/>
<organism evidence="4 5">
    <name type="scientific">Eragrostis curvula</name>
    <name type="common">weeping love grass</name>
    <dbReference type="NCBI Taxonomy" id="38414"/>
    <lineage>
        <taxon>Eukaryota</taxon>
        <taxon>Viridiplantae</taxon>
        <taxon>Streptophyta</taxon>
        <taxon>Embryophyta</taxon>
        <taxon>Tracheophyta</taxon>
        <taxon>Spermatophyta</taxon>
        <taxon>Magnoliopsida</taxon>
        <taxon>Liliopsida</taxon>
        <taxon>Poales</taxon>
        <taxon>Poaceae</taxon>
        <taxon>PACMAD clade</taxon>
        <taxon>Chloridoideae</taxon>
        <taxon>Eragrostideae</taxon>
        <taxon>Eragrostidinae</taxon>
        <taxon>Eragrostis</taxon>
    </lineage>
</organism>
<dbReference type="Proteomes" id="UP000324897">
    <property type="component" value="Unassembled WGS sequence"/>
</dbReference>
<keyword evidence="5" id="KW-1185">Reference proteome</keyword>
<feature type="non-terminal residue" evidence="4">
    <location>
        <position position="1"/>
    </location>
</feature>
<evidence type="ECO:0000259" key="3">
    <source>
        <dbReference type="SMART" id="SM00474"/>
    </source>
</evidence>
<gene>
    <name evidence="4" type="ORF">EJB05_57816</name>
</gene>
<dbReference type="AlphaFoldDB" id="A0A5J9SDM9"/>
<comment type="caution">
    <text evidence="4">The sequence shown here is derived from an EMBL/GenBank/DDBJ whole genome shotgun (WGS) entry which is preliminary data.</text>
</comment>
<dbReference type="FunFam" id="3.30.420.10:FF:000054">
    <property type="entry name" value="Werner Syndrome-like exonuclease"/>
    <property type="match status" value="1"/>
</dbReference>
<feature type="domain" description="3'-5' exonuclease" evidence="3">
    <location>
        <begin position="20"/>
        <end position="199"/>
    </location>
</feature>
<name>A0A5J9SDM9_9POAL</name>
<dbReference type="InterPro" id="IPR036397">
    <property type="entry name" value="RNaseH_sf"/>
</dbReference>
<dbReference type="SMART" id="SM00474">
    <property type="entry name" value="35EXOc"/>
    <property type="match status" value="1"/>
</dbReference>
<dbReference type="GO" id="GO:0005634">
    <property type="term" value="C:nucleus"/>
    <property type="evidence" value="ECO:0007669"/>
    <property type="project" value="TreeGrafter"/>
</dbReference>
<keyword evidence="1" id="KW-0540">Nuclease</keyword>
<dbReference type="GO" id="GO:0005737">
    <property type="term" value="C:cytoplasm"/>
    <property type="evidence" value="ECO:0007669"/>
    <property type="project" value="TreeGrafter"/>
</dbReference>
<dbReference type="SUPFAM" id="SSF53098">
    <property type="entry name" value="Ribonuclease H-like"/>
    <property type="match status" value="1"/>
</dbReference>
<dbReference type="InterPro" id="IPR012337">
    <property type="entry name" value="RNaseH-like_sf"/>
</dbReference>
<evidence type="ECO:0000313" key="5">
    <source>
        <dbReference type="Proteomes" id="UP000324897"/>
    </source>
</evidence>
<dbReference type="PANTHER" id="PTHR13620">
    <property type="entry name" value="3-5 EXONUCLEASE"/>
    <property type="match status" value="1"/>
</dbReference>
<reference evidence="4 5" key="1">
    <citation type="journal article" date="2019" name="Sci. Rep.">
        <title>A high-quality genome of Eragrostis curvula grass provides insights into Poaceae evolution and supports new strategies to enhance forage quality.</title>
        <authorList>
            <person name="Carballo J."/>
            <person name="Santos B.A.C.M."/>
            <person name="Zappacosta D."/>
            <person name="Garbus I."/>
            <person name="Selva J.P."/>
            <person name="Gallo C.A."/>
            <person name="Diaz A."/>
            <person name="Albertini E."/>
            <person name="Caccamo M."/>
            <person name="Echenique V."/>
        </authorList>
    </citation>
    <scope>NUCLEOTIDE SEQUENCE [LARGE SCALE GENOMIC DNA]</scope>
    <source>
        <strain evidence="5">cv. Victoria</strain>
        <tissue evidence="4">Leaf</tissue>
    </source>
</reference>
<dbReference type="EMBL" id="RWGY01001111">
    <property type="protein sequence ID" value="TVT96962.1"/>
    <property type="molecule type" value="Genomic_DNA"/>
</dbReference>
<keyword evidence="2" id="KW-0378">Hydrolase</keyword>
<evidence type="ECO:0000256" key="1">
    <source>
        <dbReference type="ARBA" id="ARBA00022722"/>
    </source>
</evidence>
<proteinExistence type="predicted"/>
<dbReference type="GO" id="GO:0003676">
    <property type="term" value="F:nucleic acid binding"/>
    <property type="evidence" value="ECO:0007669"/>
    <property type="project" value="InterPro"/>
</dbReference>
<dbReference type="CDD" id="cd06141">
    <property type="entry name" value="WRN_exo"/>
    <property type="match status" value="1"/>
</dbReference>
<sequence length="246" mass="26680">MAAATYETTVVMGDGAAIHTTVTSSYADVHRFLMEFGAYNNLIVGLDAEWRPNFQPGGGENQIAVLQLCIGHRCLVYQIIHDVGISSTLKSFLAHPGHTFVGVGVSKDAQKLLHEYGLRVANPVDPRYAAAHWLSRPDLLQAGLKSLALAVMGANIDKPQSVTLSAWDAHVLTAAQVTYATMDAYVSYEIGRRLLSNNYHGCLGDNDVSARHRDMGILFVTNGMLGWNGGGRLGKLFKPLADKLEE</sequence>
<dbReference type="Pfam" id="PF01612">
    <property type="entry name" value="DNA_pol_A_exo1"/>
    <property type="match status" value="1"/>
</dbReference>
<protein>
    <recommendedName>
        <fullName evidence="3">3'-5' exonuclease domain-containing protein</fullName>
    </recommendedName>
</protein>
<dbReference type="PANTHER" id="PTHR13620:SF123">
    <property type="entry name" value="OS11G0222320 PROTEIN"/>
    <property type="match status" value="1"/>
</dbReference>
<dbReference type="GO" id="GO:0006139">
    <property type="term" value="P:nucleobase-containing compound metabolic process"/>
    <property type="evidence" value="ECO:0007669"/>
    <property type="project" value="InterPro"/>
</dbReference>
<accession>A0A5J9SDM9</accession>
<dbReference type="Gene3D" id="3.30.420.10">
    <property type="entry name" value="Ribonuclease H-like superfamily/Ribonuclease H"/>
    <property type="match status" value="1"/>
</dbReference>
<dbReference type="Gramene" id="TVT96962">
    <property type="protein sequence ID" value="TVT96962"/>
    <property type="gene ID" value="EJB05_57816"/>
</dbReference>
<evidence type="ECO:0000313" key="4">
    <source>
        <dbReference type="EMBL" id="TVT96962.1"/>
    </source>
</evidence>
<dbReference type="InterPro" id="IPR051132">
    <property type="entry name" value="3-5_Exonuclease_domain"/>
</dbReference>
<evidence type="ECO:0000256" key="2">
    <source>
        <dbReference type="ARBA" id="ARBA00022801"/>
    </source>
</evidence>
<dbReference type="InterPro" id="IPR002562">
    <property type="entry name" value="3'-5'_exonuclease_dom"/>
</dbReference>